<organism evidence="1 2">
    <name type="scientific">Staurois parvus</name>
    <dbReference type="NCBI Taxonomy" id="386267"/>
    <lineage>
        <taxon>Eukaryota</taxon>
        <taxon>Metazoa</taxon>
        <taxon>Chordata</taxon>
        <taxon>Craniata</taxon>
        <taxon>Vertebrata</taxon>
        <taxon>Euteleostomi</taxon>
        <taxon>Amphibia</taxon>
        <taxon>Batrachia</taxon>
        <taxon>Anura</taxon>
        <taxon>Neobatrachia</taxon>
        <taxon>Ranoidea</taxon>
        <taxon>Ranidae</taxon>
        <taxon>Staurois</taxon>
    </lineage>
</organism>
<sequence length="39" mass="4595">MKTQLIMIYRYQMAGKLCPGQIGTRIAQKHQRDSRFGLR</sequence>
<keyword evidence="2" id="KW-1185">Reference proteome</keyword>
<reference evidence="1" key="1">
    <citation type="submission" date="2023-05" db="EMBL/GenBank/DDBJ databases">
        <authorList>
            <person name="Stuckert A."/>
        </authorList>
    </citation>
    <scope>NUCLEOTIDE SEQUENCE</scope>
</reference>
<evidence type="ECO:0000313" key="1">
    <source>
        <dbReference type="EMBL" id="CAI9619632.1"/>
    </source>
</evidence>
<accession>A0ABN9HD32</accession>
<dbReference type="EMBL" id="CATNWA010020720">
    <property type="protein sequence ID" value="CAI9619632.1"/>
    <property type="molecule type" value="Genomic_DNA"/>
</dbReference>
<proteinExistence type="predicted"/>
<comment type="caution">
    <text evidence="1">The sequence shown here is derived from an EMBL/GenBank/DDBJ whole genome shotgun (WGS) entry which is preliminary data.</text>
</comment>
<evidence type="ECO:0000313" key="2">
    <source>
        <dbReference type="Proteomes" id="UP001162483"/>
    </source>
</evidence>
<dbReference type="Proteomes" id="UP001162483">
    <property type="component" value="Unassembled WGS sequence"/>
</dbReference>
<name>A0ABN9HD32_9NEOB</name>
<protein>
    <submittedName>
        <fullName evidence="1">Uncharacterized protein</fullName>
    </submittedName>
</protein>
<gene>
    <name evidence="1" type="ORF">SPARVUS_LOCUS15868036</name>
</gene>